<keyword evidence="3" id="KW-1185">Reference proteome</keyword>
<name>I0KE95_9BACT</name>
<feature type="region of interest" description="Disordered" evidence="1">
    <location>
        <begin position="1"/>
        <end position="35"/>
    </location>
</feature>
<proteinExistence type="predicted"/>
<feature type="compositionally biased region" description="Polar residues" evidence="1">
    <location>
        <begin position="18"/>
        <end position="35"/>
    </location>
</feature>
<dbReference type="Proteomes" id="UP000011058">
    <property type="component" value="Chromosome"/>
</dbReference>
<protein>
    <submittedName>
        <fullName evidence="2">Uncharacterized protein</fullName>
    </submittedName>
</protein>
<dbReference type="HOGENOM" id="CLU_3365089_0_0_10"/>
<dbReference type="KEGG" id="fae:FAES_4449"/>
<dbReference type="AlphaFoldDB" id="I0KE95"/>
<reference evidence="2 3" key="1">
    <citation type="journal article" date="2012" name="J. Bacteriol.">
        <title>Genome Sequence of Fibrella aestuarina BUZ 2T, a Filamentous Marine Bacterium.</title>
        <authorList>
            <person name="Filippini M."/>
            <person name="Qi W."/>
            <person name="Blom J."/>
            <person name="Goesmann A."/>
            <person name="Smits T.H."/>
            <person name="Bagheri H.C."/>
        </authorList>
    </citation>
    <scope>NUCLEOTIDE SEQUENCE [LARGE SCALE GENOMIC DNA]</scope>
    <source>
        <strain evidence="3">BUZ 2T</strain>
    </source>
</reference>
<gene>
    <name evidence="2" type="ORF">FAES_4449</name>
</gene>
<evidence type="ECO:0000313" key="3">
    <source>
        <dbReference type="Proteomes" id="UP000011058"/>
    </source>
</evidence>
<accession>I0KE95</accession>
<sequence length="35" mass="3853">MPPEGDLRCLTTYPPERTQATQFGQRSTGSAQATR</sequence>
<evidence type="ECO:0000256" key="1">
    <source>
        <dbReference type="SAM" id="MobiDB-lite"/>
    </source>
</evidence>
<evidence type="ECO:0000313" key="2">
    <source>
        <dbReference type="EMBL" id="CCH02448.1"/>
    </source>
</evidence>
<dbReference type="EMBL" id="HE796683">
    <property type="protein sequence ID" value="CCH02448.1"/>
    <property type="molecule type" value="Genomic_DNA"/>
</dbReference>
<organism evidence="2 3">
    <name type="scientific">Fibrella aestuarina BUZ 2</name>
    <dbReference type="NCBI Taxonomy" id="1166018"/>
    <lineage>
        <taxon>Bacteria</taxon>
        <taxon>Pseudomonadati</taxon>
        <taxon>Bacteroidota</taxon>
        <taxon>Cytophagia</taxon>
        <taxon>Cytophagales</taxon>
        <taxon>Spirosomataceae</taxon>
        <taxon>Fibrella</taxon>
    </lineage>
</organism>